<dbReference type="InterPro" id="IPR037523">
    <property type="entry name" value="VOC_core"/>
</dbReference>
<dbReference type="PROSITE" id="PS51819">
    <property type="entry name" value="VOC"/>
    <property type="match status" value="1"/>
</dbReference>
<evidence type="ECO:0000313" key="3">
    <source>
        <dbReference type="Proteomes" id="UP000048926"/>
    </source>
</evidence>
<evidence type="ECO:0000313" key="2">
    <source>
        <dbReference type="EMBL" id="CTQ44499.1"/>
    </source>
</evidence>
<evidence type="ECO:0000259" key="1">
    <source>
        <dbReference type="PROSITE" id="PS51819"/>
    </source>
</evidence>
<proteinExistence type="predicted"/>
<dbReference type="PANTHER" id="PTHR35006:SF2">
    <property type="entry name" value="GLYOXALASE FAMILY PROTEIN (AFU_ORTHOLOGUE AFUA_5G14830)"/>
    <property type="match status" value="1"/>
</dbReference>
<feature type="domain" description="VOC" evidence="1">
    <location>
        <begin position="1"/>
        <end position="123"/>
    </location>
</feature>
<dbReference type="RefSeq" id="WP_022998916.1">
    <property type="nucleotide sequence ID" value="NZ_CP087156.1"/>
</dbReference>
<name>A0A0M6Y559_9HYPH</name>
<dbReference type="STRING" id="187304.B0E33_08575"/>
<dbReference type="Gene3D" id="3.10.180.10">
    <property type="entry name" value="2,3-Dihydroxybiphenyl 1,2-Dioxygenase, domain 1"/>
    <property type="match status" value="1"/>
</dbReference>
<dbReference type="OrthoDB" id="9807407at2"/>
<dbReference type="SUPFAM" id="SSF54593">
    <property type="entry name" value="Glyoxalase/Bleomycin resistance protein/Dihydroxybiphenyl dioxygenase"/>
    <property type="match status" value="1"/>
</dbReference>
<dbReference type="Proteomes" id="UP000048926">
    <property type="component" value="Unassembled WGS sequence"/>
</dbReference>
<organism evidence="2 3">
    <name type="scientific">Roseibium aggregatum</name>
    <dbReference type="NCBI Taxonomy" id="187304"/>
    <lineage>
        <taxon>Bacteria</taxon>
        <taxon>Pseudomonadati</taxon>
        <taxon>Pseudomonadota</taxon>
        <taxon>Alphaproteobacteria</taxon>
        <taxon>Hyphomicrobiales</taxon>
        <taxon>Stappiaceae</taxon>
        <taxon>Roseibium</taxon>
    </lineage>
</organism>
<dbReference type="KEGG" id="lagg:B0E33_08575"/>
<keyword evidence="3" id="KW-1185">Reference proteome</keyword>
<dbReference type="PANTHER" id="PTHR35006">
    <property type="entry name" value="GLYOXALASE FAMILY PROTEIN (AFU_ORTHOLOGUE AFUA_5G14830)"/>
    <property type="match status" value="1"/>
</dbReference>
<dbReference type="CDD" id="cd07262">
    <property type="entry name" value="VOC_like"/>
    <property type="match status" value="1"/>
</dbReference>
<gene>
    <name evidence="2" type="ORF">LAL4801_02943</name>
</gene>
<dbReference type="InterPro" id="IPR004360">
    <property type="entry name" value="Glyas_Fos-R_dOase_dom"/>
</dbReference>
<dbReference type="InterPro" id="IPR029068">
    <property type="entry name" value="Glyas_Bleomycin-R_OHBP_Dase"/>
</dbReference>
<dbReference type="AlphaFoldDB" id="A0A0M6Y559"/>
<dbReference type="Pfam" id="PF00903">
    <property type="entry name" value="Glyoxalase"/>
    <property type="match status" value="1"/>
</dbReference>
<sequence>MLSGVCIGANDLSAAGRFYDEVLATIGMKRVFSDPRELGYAGADGRISLFVLLPFDGRAATSGNGTQVMFYAPDAEAVRAFHAAALRCGGRDEGAPGPRSYHPDYFGAYVRDLDGNKLNVSVSLENGTTA</sequence>
<protein>
    <submittedName>
        <fullName evidence="2">Glyoxalase-like domain protein</fullName>
    </submittedName>
</protein>
<accession>A0A0M6Y559</accession>
<reference evidence="3" key="1">
    <citation type="submission" date="2015-07" db="EMBL/GenBank/DDBJ databases">
        <authorList>
            <person name="Rodrigo-Torres Lidia"/>
            <person name="Arahal R.David."/>
        </authorList>
    </citation>
    <scope>NUCLEOTIDE SEQUENCE [LARGE SCALE GENOMIC DNA]</scope>
    <source>
        <strain evidence="3">CECT 4801</strain>
    </source>
</reference>
<dbReference type="EMBL" id="CXST01000002">
    <property type="protein sequence ID" value="CTQ44499.1"/>
    <property type="molecule type" value="Genomic_DNA"/>
</dbReference>